<keyword evidence="5 6" id="KW-0472">Membrane</keyword>
<feature type="transmembrane region" description="Helical" evidence="6">
    <location>
        <begin position="12"/>
        <end position="32"/>
    </location>
</feature>
<comment type="caution">
    <text evidence="7">The sequence shown here is derived from an EMBL/GenBank/DDBJ whole genome shotgun (WGS) entry which is preliminary data.</text>
</comment>
<dbReference type="STRING" id="907348.TresaDRAFT_2204"/>
<evidence type="ECO:0000256" key="3">
    <source>
        <dbReference type="ARBA" id="ARBA00022692"/>
    </source>
</evidence>
<feature type="transmembrane region" description="Helical" evidence="6">
    <location>
        <begin position="163"/>
        <end position="186"/>
    </location>
</feature>
<keyword evidence="8" id="KW-1185">Reference proteome</keyword>
<protein>
    <recommendedName>
        <fullName evidence="9">Polysaccharide biosynthesis protein</fullName>
    </recommendedName>
</protein>
<feature type="transmembrane region" description="Helical" evidence="6">
    <location>
        <begin position="239"/>
        <end position="259"/>
    </location>
</feature>
<feature type="transmembrane region" description="Helical" evidence="6">
    <location>
        <begin position="83"/>
        <end position="101"/>
    </location>
</feature>
<evidence type="ECO:0000256" key="4">
    <source>
        <dbReference type="ARBA" id="ARBA00022989"/>
    </source>
</evidence>
<evidence type="ECO:0000256" key="1">
    <source>
        <dbReference type="ARBA" id="ARBA00004651"/>
    </source>
</evidence>
<dbReference type="EMBL" id="AGRW01000034">
    <property type="protein sequence ID" value="EIC02709.1"/>
    <property type="molecule type" value="Genomic_DNA"/>
</dbReference>
<sequence length="417" mass="47120">MKKNEERIANGFVWNILGLTFNNFNSLFFLVIVKRINGIEVAGVFAYGYAVACFLYVFSLFYNRAFQISNEHISDKAYVFSRLVFCGLSFVLSCFVALFSSQTLFKFLTIVGLCLFRNLEAASDVFQGIAHKNNRLDYAGKSLFVKSFLGLVIFWLVDYLTKRAELAVCALATLNFFGLIFDWLYVKTHFVLNQGSKKDIALILKSATPILIFSALGMLLLNMQKYLIGLFHEDSFGTIFNILVMPATIMSLCSQYLINPFMNIMAKALNECNHRAFFKIVMNLSIALILIGLFVCFAAKIFGIRLMEIVYDMSLVGYAYLILLVIFSSSFYALVQLFSSALTVMGKNFMQPFLYAVSAVAGGALSVLFMKRDVVAGALYGYAISMLVLFVLYMFVFFVQVRRIQGEKSEIKTFHNL</sequence>
<dbReference type="PATRIC" id="fig|907348.3.peg.465"/>
<evidence type="ECO:0000256" key="2">
    <source>
        <dbReference type="ARBA" id="ARBA00022475"/>
    </source>
</evidence>
<reference evidence="7 8" key="1">
    <citation type="submission" date="2011-09" db="EMBL/GenBank/DDBJ databases">
        <title>The draft genome of Treponema saccharophilum DSM 2985.</title>
        <authorList>
            <consortium name="US DOE Joint Genome Institute (JGI-PGF)"/>
            <person name="Lucas S."/>
            <person name="Copeland A."/>
            <person name="Lapidus A."/>
            <person name="Glavina del Rio T."/>
            <person name="Dalin E."/>
            <person name="Tice H."/>
            <person name="Bruce D."/>
            <person name="Goodwin L."/>
            <person name="Pitluck S."/>
            <person name="Peters L."/>
            <person name="Kyrpides N."/>
            <person name="Mavromatis K."/>
            <person name="Ivanova N."/>
            <person name="Markowitz V."/>
            <person name="Cheng J.-F."/>
            <person name="Hugenholtz P."/>
            <person name="Woyke T."/>
            <person name="Wu D."/>
            <person name="Gronow S."/>
            <person name="Wellnitz S."/>
            <person name="Brambilla E."/>
            <person name="Klenk H.-P."/>
            <person name="Eisen J.A."/>
        </authorList>
    </citation>
    <scope>NUCLEOTIDE SEQUENCE [LARGE SCALE GENOMIC DNA]</scope>
    <source>
        <strain evidence="7 8">DSM 2985</strain>
    </source>
</reference>
<feature type="transmembrane region" description="Helical" evidence="6">
    <location>
        <begin position="377"/>
        <end position="399"/>
    </location>
</feature>
<feature type="transmembrane region" description="Helical" evidence="6">
    <location>
        <begin position="353"/>
        <end position="371"/>
    </location>
</feature>
<accession>H7EI30</accession>
<evidence type="ECO:0000256" key="5">
    <source>
        <dbReference type="ARBA" id="ARBA00023136"/>
    </source>
</evidence>
<dbReference type="Proteomes" id="UP000003571">
    <property type="component" value="Unassembled WGS sequence"/>
</dbReference>
<evidence type="ECO:0000256" key="6">
    <source>
        <dbReference type="SAM" id="Phobius"/>
    </source>
</evidence>
<feature type="transmembrane region" description="Helical" evidence="6">
    <location>
        <begin position="315"/>
        <end position="341"/>
    </location>
</feature>
<keyword evidence="4 6" id="KW-1133">Transmembrane helix</keyword>
<dbReference type="InterPro" id="IPR050833">
    <property type="entry name" value="Poly_Biosynth_Transport"/>
</dbReference>
<gene>
    <name evidence="7" type="ORF">TresaDRAFT_2204</name>
</gene>
<dbReference type="PANTHER" id="PTHR30250:SF11">
    <property type="entry name" value="O-ANTIGEN TRANSPORTER-RELATED"/>
    <property type="match status" value="1"/>
</dbReference>
<feature type="transmembrane region" description="Helical" evidence="6">
    <location>
        <begin position="44"/>
        <end position="62"/>
    </location>
</feature>
<keyword evidence="2" id="KW-1003">Cell membrane</keyword>
<proteinExistence type="predicted"/>
<keyword evidence="3 6" id="KW-0812">Transmembrane</keyword>
<feature type="transmembrane region" description="Helical" evidence="6">
    <location>
        <begin position="207"/>
        <end position="227"/>
    </location>
</feature>
<organism evidence="7 8">
    <name type="scientific">Treponema saccharophilum DSM 2985</name>
    <dbReference type="NCBI Taxonomy" id="907348"/>
    <lineage>
        <taxon>Bacteria</taxon>
        <taxon>Pseudomonadati</taxon>
        <taxon>Spirochaetota</taxon>
        <taxon>Spirochaetia</taxon>
        <taxon>Spirochaetales</taxon>
        <taxon>Treponemataceae</taxon>
        <taxon>Treponema</taxon>
    </lineage>
</organism>
<name>H7EI30_9SPIR</name>
<dbReference type="AlphaFoldDB" id="H7EI30"/>
<evidence type="ECO:0000313" key="7">
    <source>
        <dbReference type="EMBL" id="EIC02709.1"/>
    </source>
</evidence>
<evidence type="ECO:0000313" key="8">
    <source>
        <dbReference type="Proteomes" id="UP000003571"/>
    </source>
</evidence>
<feature type="transmembrane region" description="Helical" evidence="6">
    <location>
        <begin position="138"/>
        <end position="157"/>
    </location>
</feature>
<dbReference type="GO" id="GO:0005886">
    <property type="term" value="C:plasma membrane"/>
    <property type="evidence" value="ECO:0007669"/>
    <property type="project" value="UniProtKB-SubCell"/>
</dbReference>
<dbReference type="eggNOG" id="COG2244">
    <property type="taxonomic scope" value="Bacteria"/>
</dbReference>
<dbReference type="OrthoDB" id="3246647at2"/>
<dbReference type="RefSeq" id="WP_002702474.1">
    <property type="nucleotide sequence ID" value="NZ_AGRW01000034.1"/>
</dbReference>
<comment type="subcellular location">
    <subcellularLocation>
        <location evidence="1">Cell membrane</location>
        <topology evidence="1">Multi-pass membrane protein</topology>
    </subcellularLocation>
</comment>
<evidence type="ECO:0008006" key="9">
    <source>
        <dbReference type="Google" id="ProtNLM"/>
    </source>
</evidence>
<feature type="transmembrane region" description="Helical" evidence="6">
    <location>
        <begin position="280"/>
        <end position="303"/>
    </location>
</feature>
<dbReference type="PANTHER" id="PTHR30250">
    <property type="entry name" value="PST FAMILY PREDICTED COLANIC ACID TRANSPORTER"/>
    <property type="match status" value="1"/>
</dbReference>